<gene>
    <name evidence="1" type="ORF">Phou_001200</name>
</gene>
<accession>A0A6V8JXD5</accession>
<sequence>MSRAEFLRGAAAAGLLASTAALVGGPAEAGPRKRGLTYRGVTYDTGTAFLGALTRPWWSGSMLAHDLRAIDERLHCNAVTVFGTHVGRLVQAATGALRRGLQVTIQPRLFDRPQEEILAHLARTAREAERLRRRYEPEVILAVGCEYLLFAPGIVPGDTFLDRIRYLHEEEYDFAVFLQRLDALLESAAAVARRHFGGRITYGAIAGVETIDWTRFDIVGLDYYDYHEDAADHAAALAPARRWGKPIMILEFGCCTYEGAPERGGEGWDIVDWESPVPTIPEGYVRSERVQADHLARMLDVFEAEGFLGASPYTFVMADSPHSPDPRYDLDMAGFGLVKVIRRDHLDPASPYRWEPKLSFHAVARHNLTRRR</sequence>
<reference evidence="1 2" key="2">
    <citation type="submission" date="2020-03" db="EMBL/GenBank/DDBJ databases">
        <authorList>
            <person name="Ichikawa N."/>
            <person name="Kimura A."/>
            <person name="Kitahashi Y."/>
            <person name="Uohara A."/>
        </authorList>
    </citation>
    <scope>NUCLEOTIDE SEQUENCE [LARGE SCALE GENOMIC DNA]</scope>
    <source>
        <strain evidence="1 2">NBRC 108639</strain>
    </source>
</reference>
<dbReference type="AlphaFoldDB" id="A0A6V8JXD5"/>
<protein>
    <recommendedName>
        <fullName evidence="3">Abortive infection protein</fullName>
    </recommendedName>
</protein>
<proteinExistence type="predicted"/>
<evidence type="ECO:0008006" key="3">
    <source>
        <dbReference type="Google" id="ProtNLM"/>
    </source>
</evidence>
<evidence type="ECO:0000313" key="2">
    <source>
        <dbReference type="Proteomes" id="UP000482800"/>
    </source>
</evidence>
<dbReference type="EMBL" id="BLPF01000001">
    <property type="protein sequence ID" value="GFJ75940.1"/>
    <property type="molecule type" value="Genomic_DNA"/>
</dbReference>
<dbReference type="InterPro" id="IPR017853">
    <property type="entry name" value="GH"/>
</dbReference>
<organism evidence="1 2">
    <name type="scientific">Phytohabitans houttuyneae</name>
    <dbReference type="NCBI Taxonomy" id="1076126"/>
    <lineage>
        <taxon>Bacteria</taxon>
        <taxon>Bacillati</taxon>
        <taxon>Actinomycetota</taxon>
        <taxon>Actinomycetes</taxon>
        <taxon>Micromonosporales</taxon>
        <taxon>Micromonosporaceae</taxon>
    </lineage>
</organism>
<comment type="caution">
    <text evidence="1">The sequence shown here is derived from an EMBL/GenBank/DDBJ whole genome shotgun (WGS) entry which is preliminary data.</text>
</comment>
<dbReference type="SUPFAM" id="SSF51445">
    <property type="entry name" value="(Trans)glycosidases"/>
    <property type="match status" value="1"/>
</dbReference>
<dbReference type="Gene3D" id="3.20.20.80">
    <property type="entry name" value="Glycosidases"/>
    <property type="match status" value="1"/>
</dbReference>
<reference evidence="1 2" key="1">
    <citation type="submission" date="2020-03" db="EMBL/GenBank/DDBJ databases">
        <title>Whole genome shotgun sequence of Phytohabitans houttuyneae NBRC 108639.</title>
        <authorList>
            <person name="Komaki H."/>
            <person name="Tamura T."/>
        </authorList>
    </citation>
    <scope>NUCLEOTIDE SEQUENCE [LARGE SCALE GENOMIC DNA]</scope>
    <source>
        <strain evidence="1 2">NBRC 108639</strain>
    </source>
</reference>
<evidence type="ECO:0000313" key="1">
    <source>
        <dbReference type="EMBL" id="GFJ75940.1"/>
    </source>
</evidence>
<keyword evidence="2" id="KW-1185">Reference proteome</keyword>
<dbReference type="PROSITE" id="PS51318">
    <property type="entry name" value="TAT"/>
    <property type="match status" value="1"/>
</dbReference>
<dbReference type="Proteomes" id="UP000482800">
    <property type="component" value="Unassembled WGS sequence"/>
</dbReference>
<name>A0A6V8JXD5_9ACTN</name>
<dbReference type="InterPro" id="IPR006311">
    <property type="entry name" value="TAT_signal"/>
</dbReference>